<organism evidence="1 2">
    <name type="scientific">Kribbella antibiotica</name>
    <dbReference type="NCBI Taxonomy" id="190195"/>
    <lineage>
        <taxon>Bacteria</taxon>
        <taxon>Bacillati</taxon>
        <taxon>Actinomycetota</taxon>
        <taxon>Actinomycetes</taxon>
        <taxon>Propionibacteriales</taxon>
        <taxon>Kribbellaceae</taxon>
        <taxon>Kribbella</taxon>
    </lineage>
</organism>
<protein>
    <submittedName>
        <fullName evidence="1">Asparagine synthase</fullName>
    </submittedName>
</protein>
<dbReference type="InterPro" id="IPR014729">
    <property type="entry name" value="Rossmann-like_a/b/a_fold"/>
</dbReference>
<comment type="caution">
    <text evidence="1">The sequence shown here is derived from an EMBL/GenBank/DDBJ whole genome shotgun (WGS) entry which is preliminary data.</text>
</comment>
<dbReference type="AlphaFoldDB" id="A0A4R4ZEW5"/>
<evidence type="ECO:0000313" key="1">
    <source>
        <dbReference type="EMBL" id="TDD56895.1"/>
    </source>
</evidence>
<gene>
    <name evidence="1" type="ORF">E1263_24960</name>
</gene>
<keyword evidence="2" id="KW-1185">Reference proteome</keyword>
<reference evidence="1 2" key="1">
    <citation type="submission" date="2019-03" db="EMBL/GenBank/DDBJ databases">
        <title>Draft genome sequences of novel Actinobacteria.</title>
        <authorList>
            <person name="Sahin N."/>
            <person name="Ay H."/>
            <person name="Saygin H."/>
        </authorList>
    </citation>
    <scope>NUCLEOTIDE SEQUENCE [LARGE SCALE GENOMIC DNA]</scope>
    <source>
        <strain evidence="1 2">JCM 13523</strain>
    </source>
</reference>
<evidence type="ECO:0000313" key="2">
    <source>
        <dbReference type="Proteomes" id="UP000295124"/>
    </source>
</evidence>
<dbReference type="RefSeq" id="WP_132171457.1">
    <property type="nucleotide sequence ID" value="NZ_SMKX01000081.1"/>
</dbReference>
<dbReference type="Proteomes" id="UP000295124">
    <property type="component" value="Unassembled WGS sequence"/>
</dbReference>
<dbReference type="EMBL" id="SMKX01000081">
    <property type="protein sequence ID" value="TDD56895.1"/>
    <property type="molecule type" value="Genomic_DNA"/>
</dbReference>
<sequence>MLTLEIDLCQLGASWRCEQQELRGAAGYLSPLNHPMTRTRMNVDHGVWRIEITERCAGTDSLLVEGDVAGIRFTAGTGGVCPLYLIVDGSVLRGSWNPADLLSWVSPTRLVDAAVTRLLTRRQRYSANTMFDGLCKVTERATVTADLNGLAVAYPEPAEHVIQARELRVGAEPVSVFGRLLAQRVSPLAAAEELELAVEISGGLDSATVATSMTRVGGLVGLRSAGLQVDGGIGEDQGARRAAIARRLGLRDLEVSASAYLPFAAGGPRSVENPHYADGDVYAEAFDQLRLRLHDGGAQVVVTGFGGDELMALRGSERGSGVAPLPPDLPSWLGERALDAMPDLDANIAPVSPVPVSALMVFAARNPAYIRYGLWPVAPLADSGLLRLCESLPVAWRRDKALFRCYLGRAGFDQRVTHPDTVESFQFVMERAMRRTGRLMIEQMLDDSILVDGGYVDRRPLELLRDKLIRDRAIPRLLYDTLAVERSLQSVRHAQQRNGMTR</sequence>
<dbReference type="OrthoDB" id="5933081at2"/>
<dbReference type="Gene3D" id="3.40.50.620">
    <property type="entry name" value="HUPs"/>
    <property type="match status" value="1"/>
</dbReference>
<name>A0A4R4ZEW5_9ACTN</name>
<accession>A0A4R4ZEW5</accession>
<proteinExistence type="predicted"/>
<dbReference type="SUPFAM" id="SSF52402">
    <property type="entry name" value="Adenine nucleotide alpha hydrolases-like"/>
    <property type="match status" value="1"/>
</dbReference>